<dbReference type="AlphaFoldDB" id="A0AAV5K3Y3"/>
<dbReference type="Gene3D" id="1.10.8.430">
    <property type="entry name" value="Helical domain of apoptotic protease-activating factors"/>
    <property type="match status" value="1"/>
</dbReference>
<dbReference type="CDD" id="cd14798">
    <property type="entry name" value="RX-CC_like"/>
    <property type="match status" value="1"/>
</dbReference>
<organism evidence="10 11">
    <name type="scientific">Rubroshorea leprosula</name>
    <dbReference type="NCBI Taxonomy" id="152421"/>
    <lineage>
        <taxon>Eukaryota</taxon>
        <taxon>Viridiplantae</taxon>
        <taxon>Streptophyta</taxon>
        <taxon>Embryophyta</taxon>
        <taxon>Tracheophyta</taxon>
        <taxon>Spermatophyta</taxon>
        <taxon>Magnoliopsida</taxon>
        <taxon>eudicotyledons</taxon>
        <taxon>Gunneridae</taxon>
        <taxon>Pentapetalae</taxon>
        <taxon>rosids</taxon>
        <taxon>malvids</taxon>
        <taxon>Malvales</taxon>
        <taxon>Dipterocarpaceae</taxon>
        <taxon>Rubroshorea</taxon>
    </lineage>
</organism>
<dbReference type="PANTHER" id="PTHR36766:SF45">
    <property type="entry name" value="NB-ARC DOMAIN-CONTAINING PROTEIN"/>
    <property type="match status" value="1"/>
</dbReference>
<evidence type="ECO:0000256" key="1">
    <source>
        <dbReference type="ARBA" id="ARBA00022737"/>
    </source>
</evidence>
<dbReference type="Pfam" id="PF23559">
    <property type="entry name" value="WHD_DRP"/>
    <property type="match status" value="1"/>
</dbReference>
<evidence type="ECO:0000259" key="6">
    <source>
        <dbReference type="Pfam" id="PF00931"/>
    </source>
</evidence>
<dbReference type="PRINTS" id="PR00364">
    <property type="entry name" value="DISEASERSIST"/>
</dbReference>
<evidence type="ECO:0000259" key="7">
    <source>
        <dbReference type="Pfam" id="PF18052"/>
    </source>
</evidence>
<dbReference type="EMBL" id="BPVZ01000053">
    <property type="protein sequence ID" value="GKV19453.1"/>
    <property type="molecule type" value="Genomic_DNA"/>
</dbReference>
<evidence type="ECO:0000313" key="10">
    <source>
        <dbReference type="EMBL" id="GKV19453.1"/>
    </source>
</evidence>
<dbReference type="InterPro" id="IPR042197">
    <property type="entry name" value="Apaf_helical"/>
</dbReference>
<feature type="domain" description="NB-ARC" evidence="6">
    <location>
        <begin position="201"/>
        <end position="361"/>
    </location>
</feature>
<dbReference type="Gene3D" id="3.40.50.300">
    <property type="entry name" value="P-loop containing nucleotide triphosphate hydrolases"/>
    <property type="match status" value="1"/>
</dbReference>
<dbReference type="InterPro" id="IPR002182">
    <property type="entry name" value="NB-ARC"/>
</dbReference>
<evidence type="ECO:0000256" key="3">
    <source>
        <dbReference type="ARBA" id="ARBA00022821"/>
    </source>
</evidence>
<dbReference type="InterPro" id="IPR055414">
    <property type="entry name" value="LRR_R13L4/SHOC2-like"/>
</dbReference>
<dbReference type="InterPro" id="IPR038005">
    <property type="entry name" value="RX-like_CC"/>
</dbReference>
<sequence>MADAVVSFVLDLLKTTIVDRASEEVGLLVGVEKEVRKLERNLRLINTVLRDAEEKKRTDDLVKEWLDRLKEASYDMGDALDEWRTTVEIEVLEAQNVASQKKATCNFISCFSIRRVYTHRKIALNIKEINQRLDDIVKEKEKCQLQLMSISNTINHPQQRPETSSFVDVSKLCGRGMEKAKILNYLWGGSGEEEVGELIPTLSIVGMGGLGKTALAQLIYNDDYVKEHFDKVIWVCVSDLFYEKKVARAIIQGLEKLSDSTAYGLESNPLQVLLERISSSIQGMKYFLVLDDVWDGNNGERWEGLRTTFKFGAPGSGILVTTRDVEVAKMMGSSSSQIIFLEKLGDEQCWSIVKHIALEGRDDQNLEKIGREIAEKCKGLPLAAKTLGSLLKSKRSKREWQSVLNSEIWKLELAKKEIFAPLLLSYYDLPPPVKQCFLYCVLFPKDHTIWHHVIIPQWMAMGYLGSDRNSDLESKGEEYFHILVARSFFQDFTFVEGNIYCKMHDIVHDFARFLAENEFRTLEIKSDHLTIDDESKPRHLTAMVDKGINFPKMISGTEKLQAFITFTGVAALTSEALCRLFNQCRCLRVLSVGLPDGTDHLCKEIPGGIGKLMHLRFLHLPWNNQLEGLPKTLCNLLNLEYLDLTGCQNLKQLPDSIGKLINLRFLYTNGCHALTHYPKGVRKLTSLRQLRGLIARADRNDSKEFSLVDLENLKHLHELHLKLVGNSIDEEQARKVELRNIPKVRIFLAGSIQEADINEALDPHKSTLDLKFVDDYCIDF</sequence>
<dbReference type="Gene3D" id="1.20.5.4130">
    <property type="match status" value="1"/>
</dbReference>
<feature type="domain" description="Disease resistance protein winged helix" evidence="8">
    <location>
        <begin position="442"/>
        <end position="511"/>
    </location>
</feature>
<keyword evidence="4" id="KW-0067">ATP-binding</keyword>
<reference evidence="10 11" key="1">
    <citation type="journal article" date="2021" name="Commun. Biol.">
        <title>The genome of Shorea leprosula (Dipterocarpaceae) highlights the ecological relevance of drought in aseasonal tropical rainforests.</title>
        <authorList>
            <person name="Ng K.K.S."/>
            <person name="Kobayashi M.J."/>
            <person name="Fawcett J.A."/>
            <person name="Hatakeyama M."/>
            <person name="Paape T."/>
            <person name="Ng C.H."/>
            <person name="Ang C.C."/>
            <person name="Tnah L.H."/>
            <person name="Lee C.T."/>
            <person name="Nishiyama T."/>
            <person name="Sese J."/>
            <person name="O'Brien M.J."/>
            <person name="Copetti D."/>
            <person name="Mohd Noor M.I."/>
            <person name="Ong R.C."/>
            <person name="Putra M."/>
            <person name="Sireger I.Z."/>
            <person name="Indrioko S."/>
            <person name="Kosugi Y."/>
            <person name="Izuno A."/>
            <person name="Isagi Y."/>
            <person name="Lee S.L."/>
            <person name="Shimizu K.K."/>
        </authorList>
    </citation>
    <scope>NUCLEOTIDE SEQUENCE [LARGE SCALE GENOMIC DNA]</scope>
    <source>
        <strain evidence="10">214</strain>
    </source>
</reference>
<dbReference type="PANTHER" id="PTHR36766">
    <property type="entry name" value="PLANT BROAD-SPECTRUM MILDEW RESISTANCE PROTEIN RPW8"/>
    <property type="match status" value="1"/>
</dbReference>
<dbReference type="SUPFAM" id="SSF52058">
    <property type="entry name" value="L domain-like"/>
    <property type="match status" value="1"/>
</dbReference>
<comment type="caution">
    <text evidence="10">The sequence shown here is derived from an EMBL/GenBank/DDBJ whole genome shotgun (WGS) entry which is preliminary data.</text>
</comment>
<dbReference type="InterPro" id="IPR058922">
    <property type="entry name" value="WHD_DRP"/>
</dbReference>
<dbReference type="SUPFAM" id="SSF52540">
    <property type="entry name" value="P-loop containing nucleoside triphosphate hydrolases"/>
    <property type="match status" value="1"/>
</dbReference>
<evidence type="ECO:0000256" key="4">
    <source>
        <dbReference type="ARBA" id="ARBA00022840"/>
    </source>
</evidence>
<gene>
    <name evidence="10" type="ORF">SLEP1_g29714</name>
</gene>
<evidence type="ECO:0000259" key="8">
    <source>
        <dbReference type="Pfam" id="PF23559"/>
    </source>
</evidence>
<dbReference type="InterPro" id="IPR041118">
    <property type="entry name" value="Rx_N"/>
</dbReference>
<keyword evidence="3" id="KW-0611">Plant defense</keyword>
<dbReference type="Pfam" id="PF18052">
    <property type="entry name" value="Rx_N"/>
    <property type="match status" value="1"/>
</dbReference>
<keyword evidence="2" id="KW-0547">Nucleotide-binding</keyword>
<dbReference type="InterPro" id="IPR036388">
    <property type="entry name" value="WH-like_DNA-bd_sf"/>
</dbReference>
<keyword evidence="5" id="KW-0175">Coiled coil</keyword>
<dbReference type="FunFam" id="1.10.10.10:FF:000322">
    <property type="entry name" value="Probable disease resistance protein At1g63360"/>
    <property type="match status" value="1"/>
</dbReference>
<dbReference type="GO" id="GO:0005524">
    <property type="term" value="F:ATP binding"/>
    <property type="evidence" value="ECO:0007669"/>
    <property type="project" value="UniProtKB-KW"/>
</dbReference>
<keyword evidence="11" id="KW-1185">Reference proteome</keyword>
<dbReference type="InterPro" id="IPR027417">
    <property type="entry name" value="P-loop_NTPase"/>
</dbReference>
<dbReference type="Proteomes" id="UP001054252">
    <property type="component" value="Unassembled WGS sequence"/>
</dbReference>
<proteinExistence type="predicted"/>
<dbReference type="GO" id="GO:0006952">
    <property type="term" value="P:defense response"/>
    <property type="evidence" value="ECO:0007669"/>
    <property type="project" value="UniProtKB-KW"/>
</dbReference>
<evidence type="ECO:0000256" key="5">
    <source>
        <dbReference type="SAM" id="Coils"/>
    </source>
</evidence>
<dbReference type="Gene3D" id="1.10.10.10">
    <property type="entry name" value="Winged helix-like DNA-binding domain superfamily/Winged helix DNA-binding domain"/>
    <property type="match status" value="1"/>
</dbReference>
<dbReference type="Gene3D" id="3.80.10.10">
    <property type="entry name" value="Ribonuclease Inhibitor"/>
    <property type="match status" value="1"/>
</dbReference>
<name>A0AAV5K3Y3_9ROSI</name>
<keyword evidence="1" id="KW-0677">Repeat</keyword>
<dbReference type="GO" id="GO:0043531">
    <property type="term" value="F:ADP binding"/>
    <property type="evidence" value="ECO:0007669"/>
    <property type="project" value="InterPro"/>
</dbReference>
<feature type="domain" description="Disease resistance R13L4/SHOC-2-like LRR" evidence="9">
    <location>
        <begin position="580"/>
        <end position="735"/>
    </location>
</feature>
<dbReference type="InterPro" id="IPR032675">
    <property type="entry name" value="LRR_dom_sf"/>
</dbReference>
<evidence type="ECO:0000259" key="9">
    <source>
        <dbReference type="Pfam" id="PF23598"/>
    </source>
</evidence>
<accession>A0AAV5K3Y3</accession>
<feature type="coiled-coil region" evidence="5">
    <location>
        <begin position="28"/>
        <end position="55"/>
    </location>
</feature>
<evidence type="ECO:0000256" key="2">
    <source>
        <dbReference type="ARBA" id="ARBA00022741"/>
    </source>
</evidence>
<dbReference type="Pfam" id="PF00931">
    <property type="entry name" value="NB-ARC"/>
    <property type="match status" value="1"/>
</dbReference>
<feature type="domain" description="Disease resistance N-terminal" evidence="7">
    <location>
        <begin position="6"/>
        <end position="90"/>
    </location>
</feature>
<protein>
    <recommendedName>
        <fullName evidence="12">Disease resistance protein RGA3</fullName>
    </recommendedName>
</protein>
<dbReference type="GO" id="GO:0051707">
    <property type="term" value="P:response to other organism"/>
    <property type="evidence" value="ECO:0007669"/>
    <property type="project" value="UniProtKB-ARBA"/>
</dbReference>
<evidence type="ECO:0008006" key="12">
    <source>
        <dbReference type="Google" id="ProtNLM"/>
    </source>
</evidence>
<dbReference type="Pfam" id="PF23598">
    <property type="entry name" value="LRR_14"/>
    <property type="match status" value="1"/>
</dbReference>
<evidence type="ECO:0000313" key="11">
    <source>
        <dbReference type="Proteomes" id="UP001054252"/>
    </source>
</evidence>